<protein>
    <submittedName>
        <fullName evidence="1">Uncharacterized protein</fullName>
    </submittedName>
</protein>
<accession>A0A5N7MNI4</accession>
<proteinExistence type="predicted"/>
<dbReference type="RefSeq" id="WP_152711307.1">
    <property type="nucleotide sequence ID" value="NZ_VOSJ01000046.1"/>
</dbReference>
<comment type="caution">
    <text evidence="1">The sequence shown here is derived from an EMBL/GenBank/DDBJ whole genome shotgun (WGS) entry which is preliminary data.</text>
</comment>
<sequence>MSSVSIESIALHIVRHLVRGMGKTEGQGASIQSLRHWWTVSLGQRGENFELGLDYADQSEWVMRGPDNIILLTTLGSEKGAASR</sequence>
<reference evidence="1 2" key="1">
    <citation type="journal article" date="2019" name="Syst. Appl. Microbiol.">
        <title>Microvirga tunisiensis sp. nov., a root nodule symbiotic bacterium isolated from Lupinus micranthus and L. luteus grown in Northern Tunisia.</title>
        <authorList>
            <person name="Msaddak A."/>
            <person name="Rejili M."/>
            <person name="Duran D."/>
            <person name="Mars M."/>
            <person name="Palacios J.M."/>
            <person name="Ruiz-Argueso T."/>
            <person name="Rey L."/>
            <person name="Imperial J."/>
        </authorList>
    </citation>
    <scope>NUCLEOTIDE SEQUENCE [LARGE SCALE GENOMIC DNA]</scope>
    <source>
        <strain evidence="1 2">Lmie10</strain>
    </source>
</reference>
<gene>
    <name evidence="1" type="ORF">FS320_09965</name>
</gene>
<dbReference type="EMBL" id="VOSK01000026">
    <property type="protein sequence ID" value="MPR25556.1"/>
    <property type="molecule type" value="Genomic_DNA"/>
</dbReference>
<name>A0A5N7MNI4_9HYPH</name>
<organism evidence="1 2">
    <name type="scientific">Microvirga tunisiensis</name>
    <dbReference type="NCBI Taxonomy" id="2108360"/>
    <lineage>
        <taxon>Bacteria</taxon>
        <taxon>Pseudomonadati</taxon>
        <taxon>Pseudomonadota</taxon>
        <taxon>Alphaproteobacteria</taxon>
        <taxon>Hyphomicrobiales</taxon>
        <taxon>Methylobacteriaceae</taxon>
        <taxon>Microvirga</taxon>
    </lineage>
</organism>
<dbReference type="AlphaFoldDB" id="A0A5N7MNI4"/>
<evidence type="ECO:0000313" key="2">
    <source>
        <dbReference type="Proteomes" id="UP000403266"/>
    </source>
</evidence>
<evidence type="ECO:0000313" key="1">
    <source>
        <dbReference type="EMBL" id="MPR25556.1"/>
    </source>
</evidence>
<keyword evidence="2" id="KW-1185">Reference proteome</keyword>
<dbReference type="Proteomes" id="UP000403266">
    <property type="component" value="Unassembled WGS sequence"/>
</dbReference>